<keyword evidence="3" id="KW-0805">Transcription regulation</keyword>
<dbReference type="InterPro" id="IPR011990">
    <property type="entry name" value="TPR-like_helical_dom_sf"/>
</dbReference>
<evidence type="ECO:0000256" key="1">
    <source>
        <dbReference type="ARBA" id="ARBA00005820"/>
    </source>
</evidence>
<protein>
    <submittedName>
        <fullName evidence="8">Response regulator</fullName>
    </submittedName>
</protein>
<dbReference type="Pfam" id="PF00072">
    <property type="entry name" value="Response_reg"/>
    <property type="match status" value="1"/>
</dbReference>
<dbReference type="Pfam" id="PF00486">
    <property type="entry name" value="Trans_reg_C"/>
    <property type="match status" value="1"/>
</dbReference>
<keyword evidence="4" id="KW-0238">DNA-binding</keyword>
<accession>A0A371PKC4</accession>
<keyword evidence="6" id="KW-0597">Phosphoprotein</keyword>
<dbReference type="InterPro" id="IPR016032">
    <property type="entry name" value="Sig_transdc_resp-reg_C-effctor"/>
</dbReference>
<comment type="similarity">
    <text evidence="1">Belongs to the AfsR/DnrI/RedD regulatory family.</text>
</comment>
<evidence type="ECO:0000256" key="5">
    <source>
        <dbReference type="ARBA" id="ARBA00023163"/>
    </source>
</evidence>
<proteinExistence type="inferred from homology"/>
<dbReference type="SMART" id="SM00448">
    <property type="entry name" value="REC"/>
    <property type="match status" value="1"/>
</dbReference>
<dbReference type="InterPro" id="IPR001867">
    <property type="entry name" value="OmpR/PhoB-type_DNA-bd"/>
</dbReference>
<dbReference type="InterPro" id="IPR001789">
    <property type="entry name" value="Sig_transdc_resp-reg_receiver"/>
</dbReference>
<dbReference type="Pfam" id="PF03704">
    <property type="entry name" value="BTAD"/>
    <property type="match status" value="1"/>
</dbReference>
<dbReference type="SMART" id="SM00862">
    <property type="entry name" value="Trans_reg_C"/>
    <property type="match status" value="1"/>
</dbReference>
<evidence type="ECO:0000256" key="3">
    <source>
        <dbReference type="ARBA" id="ARBA00023015"/>
    </source>
</evidence>
<reference evidence="8 9" key="1">
    <citation type="submission" date="2018-08" db="EMBL/GenBank/DDBJ databases">
        <title>Paenibacillus sp. M4BSY-1, whole genome shotgun sequence.</title>
        <authorList>
            <person name="Tuo L."/>
        </authorList>
    </citation>
    <scope>NUCLEOTIDE SEQUENCE [LARGE SCALE GENOMIC DNA]</scope>
    <source>
        <strain evidence="8 9">M4BSY-1</strain>
    </source>
</reference>
<evidence type="ECO:0000313" key="9">
    <source>
        <dbReference type="Proteomes" id="UP000261905"/>
    </source>
</evidence>
<dbReference type="OrthoDB" id="3190595at2"/>
<evidence type="ECO:0000259" key="7">
    <source>
        <dbReference type="PROSITE" id="PS50110"/>
    </source>
</evidence>
<dbReference type="EMBL" id="QUBQ01000001">
    <property type="protein sequence ID" value="REK76634.1"/>
    <property type="molecule type" value="Genomic_DNA"/>
</dbReference>
<dbReference type="AlphaFoldDB" id="A0A371PKC4"/>
<name>A0A371PKC4_9BACL</name>
<organism evidence="8 9">
    <name type="scientific">Paenibacillus paeoniae</name>
    <dbReference type="NCBI Taxonomy" id="2292705"/>
    <lineage>
        <taxon>Bacteria</taxon>
        <taxon>Bacillati</taxon>
        <taxon>Bacillota</taxon>
        <taxon>Bacilli</taxon>
        <taxon>Bacillales</taxon>
        <taxon>Paenibacillaceae</taxon>
        <taxon>Paenibacillus</taxon>
    </lineage>
</organism>
<feature type="modified residue" description="4-aspartylphosphate" evidence="6">
    <location>
        <position position="55"/>
    </location>
</feature>
<keyword evidence="5" id="KW-0804">Transcription</keyword>
<dbReference type="InterPro" id="IPR036388">
    <property type="entry name" value="WH-like_DNA-bd_sf"/>
</dbReference>
<dbReference type="Proteomes" id="UP000261905">
    <property type="component" value="Unassembled WGS sequence"/>
</dbReference>
<dbReference type="Gene3D" id="1.25.40.10">
    <property type="entry name" value="Tetratricopeptide repeat domain"/>
    <property type="match status" value="1"/>
</dbReference>
<dbReference type="SUPFAM" id="SSF46894">
    <property type="entry name" value="C-terminal effector domain of the bipartite response regulators"/>
    <property type="match status" value="1"/>
</dbReference>
<dbReference type="GO" id="GO:0006355">
    <property type="term" value="P:regulation of DNA-templated transcription"/>
    <property type="evidence" value="ECO:0007669"/>
    <property type="project" value="InterPro"/>
</dbReference>
<dbReference type="GO" id="GO:0000160">
    <property type="term" value="P:phosphorelay signal transduction system"/>
    <property type="evidence" value="ECO:0007669"/>
    <property type="project" value="UniProtKB-KW"/>
</dbReference>
<dbReference type="Gene3D" id="1.10.10.10">
    <property type="entry name" value="Winged helix-like DNA-binding domain superfamily/Winged helix DNA-binding domain"/>
    <property type="match status" value="1"/>
</dbReference>
<sequence>MKIRVGIVDDEAPALKRICKVLSGYENVSIEGMHTDPGKLLAEAEAGKFDLVLLDMEMAVMHGLELGRRIYAIRPKVQIVYITAFQQYAHQAFDVEALDYIMKPVTTESMGRALNRFVARQSLAMPTRTMKAVIKCFGWFRVETENGTLVKFRNSKSRELLALLFINRGSPVSKSKIIEALWSGKDVERAQVNLHSTVYQLRKDLETHGLFDIVEQDKGEGGSYRLKHPPLLDEWTQFADLCSSYRAEQHIRYARDAVQLYHEGFLKEHDWEWAVAAKLKAEAECHAMLEAVIRYELGCGHYADALPYLYQMVASNPYHEDYQARIIAAHLLEHDPLAAEAHYDKISRLFQEDLGDPPSFTLRQVAVNPEKYMYT</sequence>
<dbReference type="PANTHER" id="PTHR35807">
    <property type="entry name" value="TRANSCRIPTIONAL REGULATOR REDD-RELATED"/>
    <property type="match status" value="1"/>
</dbReference>
<evidence type="ECO:0000256" key="2">
    <source>
        <dbReference type="ARBA" id="ARBA00023012"/>
    </source>
</evidence>
<dbReference type="RefSeq" id="WP_116043675.1">
    <property type="nucleotide sequence ID" value="NZ_QUBQ01000001.1"/>
</dbReference>
<keyword evidence="9" id="KW-1185">Reference proteome</keyword>
<dbReference type="InterPro" id="IPR005158">
    <property type="entry name" value="BTAD"/>
</dbReference>
<dbReference type="InterPro" id="IPR011006">
    <property type="entry name" value="CheY-like_superfamily"/>
</dbReference>
<comment type="caution">
    <text evidence="8">The sequence shown here is derived from an EMBL/GenBank/DDBJ whole genome shotgun (WGS) entry which is preliminary data.</text>
</comment>
<evidence type="ECO:0000313" key="8">
    <source>
        <dbReference type="EMBL" id="REK76634.1"/>
    </source>
</evidence>
<dbReference type="SUPFAM" id="SSF48452">
    <property type="entry name" value="TPR-like"/>
    <property type="match status" value="1"/>
</dbReference>
<dbReference type="InterPro" id="IPR051677">
    <property type="entry name" value="AfsR-DnrI-RedD_regulator"/>
</dbReference>
<dbReference type="SUPFAM" id="SSF52172">
    <property type="entry name" value="CheY-like"/>
    <property type="match status" value="1"/>
</dbReference>
<dbReference type="SMART" id="SM01043">
    <property type="entry name" value="BTAD"/>
    <property type="match status" value="1"/>
</dbReference>
<dbReference type="Gene3D" id="3.40.50.2300">
    <property type="match status" value="1"/>
</dbReference>
<evidence type="ECO:0000256" key="6">
    <source>
        <dbReference type="PROSITE-ProRule" id="PRU00169"/>
    </source>
</evidence>
<gene>
    <name evidence="8" type="ORF">DX130_06240</name>
</gene>
<dbReference type="GO" id="GO:0003677">
    <property type="term" value="F:DNA binding"/>
    <property type="evidence" value="ECO:0007669"/>
    <property type="project" value="UniProtKB-KW"/>
</dbReference>
<dbReference type="PROSITE" id="PS50110">
    <property type="entry name" value="RESPONSE_REGULATORY"/>
    <property type="match status" value="1"/>
</dbReference>
<evidence type="ECO:0000256" key="4">
    <source>
        <dbReference type="ARBA" id="ARBA00023125"/>
    </source>
</evidence>
<keyword evidence="2" id="KW-0902">Two-component regulatory system</keyword>
<feature type="domain" description="Response regulatory" evidence="7">
    <location>
        <begin position="4"/>
        <end position="118"/>
    </location>
</feature>